<dbReference type="PANTHER" id="PTHR48429:SF1">
    <property type="entry name" value="AGENET DOMAIN-CONTAINING PROTEIN"/>
    <property type="match status" value="1"/>
</dbReference>
<dbReference type="EMBL" id="JAYMYQ010000005">
    <property type="protein sequence ID" value="KAK7328866.1"/>
    <property type="molecule type" value="Genomic_DNA"/>
</dbReference>
<dbReference type="InterPro" id="IPR055274">
    <property type="entry name" value="SWO1"/>
</dbReference>
<gene>
    <name evidence="1" type="ORF">VNO77_22993</name>
</gene>
<proteinExistence type="predicted"/>
<sequence>MKFLRRENLQQAFHRKLSFREDDCGVAPLRALKWYERLAGVSFGFRGKLVSFHPKASTAGPSAGALEVYLLNLVIEHALANQYPLAMLALISGDPNGTFWLQRYRMVHFAYNNLWLACYPDLAAGTKREEKARLVETSIGFLENISLASHRCQVQAIWKFQSNGKLATRLQRQRNSYFGAWVGYCVASNAALQAKLMVDEALLSSSYDNSSQSNQISLSEAENNLAKTTFASILKGANGANSLGSIIVVAK</sequence>
<evidence type="ECO:0000313" key="2">
    <source>
        <dbReference type="Proteomes" id="UP001367508"/>
    </source>
</evidence>
<dbReference type="PANTHER" id="PTHR48429">
    <property type="entry name" value="AGENET DOMAIN-CONTAINING PROTEIN"/>
    <property type="match status" value="1"/>
</dbReference>
<accession>A0AAN9QB42</accession>
<dbReference type="Proteomes" id="UP001367508">
    <property type="component" value="Unassembled WGS sequence"/>
</dbReference>
<protein>
    <submittedName>
        <fullName evidence="1">Uncharacterized protein</fullName>
    </submittedName>
</protein>
<keyword evidence="2" id="KW-1185">Reference proteome</keyword>
<comment type="caution">
    <text evidence="1">The sequence shown here is derived from an EMBL/GenBank/DDBJ whole genome shotgun (WGS) entry which is preliminary data.</text>
</comment>
<name>A0AAN9QB42_CANGL</name>
<reference evidence="1 2" key="1">
    <citation type="submission" date="2024-01" db="EMBL/GenBank/DDBJ databases">
        <title>The genomes of 5 underutilized Papilionoideae crops provide insights into root nodulation and disease resistanc.</title>
        <authorList>
            <person name="Jiang F."/>
        </authorList>
    </citation>
    <scope>NUCLEOTIDE SEQUENCE [LARGE SCALE GENOMIC DNA]</scope>
    <source>
        <strain evidence="1">LVBAO_FW01</strain>
        <tissue evidence="1">Leaves</tissue>
    </source>
</reference>
<dbReference type="AlphaFoldDB" id="A0AAN9QB42"/>
<evidence type="ECO:0000313" key="1">
    <source>
        <dbReference type="EMBL" id="KAK7328866.1"/>
    </source>
</evidence>
<organism evidence="1 2">
    <name type="scientific">Canavalia gladiata</name>
    <name type="common">Sword bean</name>
    <name type="synonym">Dolichos gladiatus</name>
    <dbReference type="NCBI Taxonomy" id="3824"/>
    <lineage>
        <taxon>Eukaryota</taxon>
        <taxon>Viridiplantae</taxon>
        <taxon>Streptophyta</taxon>
        <taxon>Embryophyta</taxon>
        <taxon>Tracheophyta</taxon>
        <taxon>Spermatophyta</taxon>
        <taxon>Magnoliopsida</taxon>
        <taxon>eudicotyledons</taxon>
        <taxon>Gunneridae</taxon>
        <taxon>Pentapetalae</taxon>
        <taxon>rosids</taxon>
        <taxon>fabids</taxon>
        <taxon>Fabales</taxon>
        <taxon>Fabaceae</taxon>
        <taxon>Papilionoideae</taxon>
        <taxon>50 kb inversion clade</taxon>
        <taxon>NPAAA clade</taxon>
        <taxon>indigoferoid/millettioid clade</taxon>
        <taxon>Phaseoleae</taxon>
        <taxon>Canavalia</taxon>
    </lineage>
</organism>